<dbReference type="Proteomes" id="UP000799444">
    <property type="component" value="Unassembled WGS sequence"/>
</dbReference>
<dbReference type="AlphaFoldDB" id="A0A9P4QRA8"/>
<accession>A0A9P4QRA8</accession>
<reference evidence="2" key="1">
    <citation type="journal article" date="2020" name="Stud. Mycol.">
        <title>101 Dothideomycetes genomes: a test case for predicting lifestyles and emergence of pathogens.</title>
        <authorList>
            <person name="Haridas S."/>
            <person name="Albert R."/>
            <person name="Binder M."/>
            <person name="Bloem J."/>
            <person name="Labutti K."/>
            <person name="Salamov A."/>
            <person name="Andreopoulos B."/>
            <person name="Baker S."/>
            <person name="Barry K."/>
            <person name="Bills G."/>
            <person name="Bluhm B."/>
            <person name="Cannon C."/>
            <person name="Castanera R."/>
            <person name="Culley D."/>
            <person name="Daum C."/>
            <person name="Ezra D."/>
            <person name="Gonzalez J."/>
            <person name="Henrissat B."/>
            <person name="Kuo A."/>
            <person name="Liang C."/>
            <person name="Lipzen A."/>
            <person name="Lutzoni F."/>
            <person name="Magnuson J."/>
            <person name="Mondo S."/>
            <person name="Nolan M."/>
            <person name="Ohm R."/>
            <person name="Pangilinan J."/>
            <person name="Park H.-J."/>
            <person name="Ramirez L."/>
            <person name="Alfaro M."/>
            <person name="Sun H."/>
            <person name="Tritt A."/>
            <person name="Yoshinaga Y."/>
            <person name="Zwiers L.-H."/>
            <person name="Turgeon B."/>
            <person name="Goodwin S."/>
            <person name="Spatafora J."/>
            <person name="Crous P."/>
            <person name="Grigoriev I."/>
        </authorList>
    </citation>
    <scope>NUCLEOTIDE SEQUENCE</scope>
    <source>
        <strain evidence="2">CBS 125425</strain>
    </source>
</reference>
<dbReference type="InterPro" id="IPR045518">
    <property type="entry name" value="2EXR"/>
</dbReference>
<evidence type="ECO:0000259" key="1">
    <source>
        <dbReference type="Pfam" id="PF20150"/>
    </source>
</evidence>
<sequence>MATFHLFPHLPFELRAQIWEMTVEAREVDIKIEDSHRALISSTPVPAILQVCREARNRGLYQKVFSEIANPDMGLRYVWANLEIDMINIGDTRIRHLERVAPTIRRLKAEREARPLFDGNWVETLLSSFVNAQEIHAVYIDSNRWRGSWSRDFHGIVSSCDEKHVFIMTIEDGERIFRRTH</sequence>
<gene>
    <name evidence="2" type="ORF">EJ04DRAFT_499107</name>
</gene>
<dbReference type="PANTHER" id="PTHR35910:SF1">
    <property type="entry name" value="2EXR DOMAIN-CONTAINING PROTEIN"/>
    <property type="match status" value="1"/>
</dbReference>
<dbReference type="OrthoDB" id="3473305at2759"/>
<dbReference type="PANTHER" id="PTHR35910">
    <property type="entry name" value="2EXR DOMAIN-CONTAINING PROTEIN"/>
    <property type="match status" value="1"/>
</dbReference>
<proteinExistence type="predicted"/>
<keyword evidence="3" id="KW-1185">Reference proteome</keyword>
<protein>
    <recommendedName>
        <fullName evidence="1">2EXR domain-containing protein</fullName>
    </recommendedName>
</protein>
<name>A0A9P4QRA8_9PLEO</name>
<organism evidence="2 3">
    <name type="scientific">Polyplosphaeria fusca</name>
    <dbReference type="NCBI Taxonomy" id="682080"/>
    <lineage>
        <taxon>Eukaryota</taxon>
        <taxon>Fungi</taxon>
        <taxon>Dikarya</taxon>
        <taxon>Ascomycota</taxon>
        <taxon>Pezizomycotina</taxon>
        <taxon>Dothideomycetes</taxon>
        <taxon>Pleosporomycetidae</taxon>
        <taxon>Pleosporales</taxon>
        <taxon>Tetraplosphaeriaceae</taxon>
        <taxon>Polyplosphaeria</taxon>
    </lineage>
</organism>
<dbReference type="EMBL" id="ML996200">
    <property type="protein sequence ID" value="KAF2731229.1"/>
    <property type="molecule type" value="Genomic_DNA"/>
</dbReference>
<comment type="caution">
    <text evidence="2">The sequence shown here is derived from an EMBL/GenBank/DDBJ whole genome shotgun (WGS) entry which is preliminary data.</text>
</comment>
<evidence type="ECO:0000313" key="3">
    <source>
        <dbReference type="Proteomes" id="UP000799444"/>
    </source>
</evidence>
<evidence type="ECO:0000313" key="2">
    <source>
        <dbReference type="EMBL" id="KAF2731229.1"/>
    </source>
</evidence>
<feature type="domain" description="2EXR" evidence="1">
    <location>
        <begin position="4"/>
        <end position="87"/>
    </location>
</feature>
<dbReference type="Pfam" id="PF20150">
    <property type="entry name" value="2EXR"/>
    <property type="match status" value="1"/>
</dbReference>